<evidence type="ECO:0000259" key="2">
    <source>
        <dbReference type="Pfam" id="PF20412"/>
    </source>
</evidence>
<keyword evidence="4" id="KW-1185">Reference proteome</keyword>
<evidence type="ECO:0000313" key="4">
    <source>
        <dbReference type="Proteomes" id="UP000272942"/>
    </source>
</evidence>
<feature type="region of interest" description="Disordered" evidence="1">
    <location>
        <begin position="1"/>
        <end position="76"/>
    </location>
</feature>
<feature type="domain" description="Ral GTPase-activating protein subunit alpha/beta N-terminal" evidence="2">
    <location>
        <begin position="129"/>
        <end position="202"/>
    </location>
</feature>
<dbReference type="InterPro" id="IPR046859">
    <property type="entry name" value="RGPA/RALGAPB_N"/>
</dbReference>
<organism evidence="5">
    <name type="scientific">Echinostoma caproni</name>
    <dbReference type="NCBI Taxonomy" id="27848"/>
    <lineage>
        <taxon>Eukaryota</taxon>
        <taxon>Metazoa</taxon>
        <taxon>Spiralia</taxon>
        <taxon>Lophotrochozoa</taxon>
        <taxon>Platyhelminthes</taxon>
        <taxon>Trematoda</taxon>
        <taxon>Digenea</taxon>
        <taxon>Plagiorchiida</taxon>
        <taxon>Echinostomata</taxon>
        <taxon>Echinostomatoidea</taxon>
        <taxon>Echinostomatidae</taxon>
        <taxon>Echinostoma</taxon>
    </lineage>
</organism>
<dbReference type="Pfam" id="PF20412">
    <property type="entry name" value="RALGAPB_N"/>
    <property type="match status" value="1"/>
</dbReference>
<dbReference type="Proteomes" id="UP000272942">
    <property type="component" value="Unassembled WGS sequence"/>
</dbReference>
<proteinExistence type="predicted"/>
<reference evidence="3 4" key="2">
    <citation type="submission" date="2018-11" db="EMBL/GenBank/DDBJ databases">
        <authorList>
            <consortium name="Pathogen Informatics"/>
        </authorList>
    </citation>
    <scope>NUCLEOTIDE SEQUENCE [LARGE SCALE GENOMIC DNA]</scope>
    <source>
        <strain evidence="3 4">Egypt</strain>
    </source>
</reference>
<feature type="compositionally biased region" description="Basic and acidic residues" evidence="1">
    <location>
        <begin position="49"/>
        <end position="58"/>
    </location>
</feature>
<evidence type="ECO:0000313" key="3">
    <source>
        <dbReference type="EMBL" id="VDP91764.1"/>
    </source>
</evidence>
<feature type="compositionally biased region" description="Basic and acidic residues" evidence="1">
    <location>
        <begin position="1"/>
        <end position="33"/>
    </location>
</feature>
<gene>
    <name evidence="3" type="ORF">ECPE_LOCUS14492</name>
</gene>
<reference evidence="5" key="1">
    <citation type="submission" date="2016-06" db="UniProtKB">
        <authorList>
            <consortium name="WormBaseParasite"/>
        </authorList>
    </citation>
    <scope>IDENTIFICATION</scope>
</reference>
<sequence length="239" mass="27204">RGRNDTVADLRSPPEDKGHEGDDELEYPKESVKTSKMSMFERNGLAGSDRSRGFRSDSDSSSPTNATINMGSYQNGTNHTEELRGCLQTTIQVMFDNMSKIFLLTCPPVLKTSIRDPQGKSISYTVDYVRKQIELCRSVFQFFRSSAINIDLSTESWTTLLSTLLDVLKSTMIGKLPSDRMDDRWLSNEKLVRTMFQVRFCSVPLPCPHCWHATPCSLLVRVCIFMINRCVYMEAFIQI</sequence>
<feature type="compositionally biased region" description="Polar residues" evidence="1">
    <location>
        <begin position="63"/>
        <end position="76"/>
    </location>
</feature>
<dbReference type="WBParaSite" id="ECPE_0001453201-mRNA-1">
    <property type="protein sequence ID" value="ECPE_0001453201-mRNA-1"/>
    <property type="gene ID" value="ECPE_0001453201"/>
</dbReference>
<evidence type="ECO:0000256" key="1">
    <source>
        <dbReference type="SAM" id="MobiDB-lite"/>
    </source>
</evidence>
<evidence type="ECO:0000313" key="5">
    <source>
        <dbReference type="WBParaSite" id="ECPE_0001453201-mRNA-1"/>
    </source>
</evidence>
<name>A0A183B5K7_9TREM</name>
<protein>
    <submittedName>
        <fullName evidence="5">RALGAPB_N domain-containing protein</fullName>
    </submittedName>
</protein>
<dbReference type="AlphaFoldDB" id="A0A183B5K7"/>
<accession>A0A183B5K7</accession>
<dbReference type="EMBL" id="UZAN01057708">
    <property type="protein sequence ID" value="VDP91764.1"/>
    <property type="molecule type" value="Genomic_DNA"/>
</dbReference>